<dbReference type="GO" id="GO:0016831">
    <property type="term" value="F:carboxy-lyase activity"/>
    <property type="evidence" value="ECO:0007669"/>
    <property type="project" value="InterPro"/>
</dbReference>
<dbReference type="GO" id="GO:0016787">
    <property type="term" value="F:hydrolase activity"/>
    <property type="evidence" value="ECO:0007669"/>
    <property type="project" value="UniProtKB-KW"/>
</dbReference>
<sequence>MGRIAGAIDVHQHLWPRTFIDALRRSDSYPRLDGWTLALPGEPPFQVRPQDHDPAARRALDPDLAIAIVSLSSPLGIEALPVDVAEPLLDAYHRGAAALPTPFRAWAAVHSTEPDLAGLAARLADGFVGLQIPATSMRTPRAVERLAPVLRVCEEADKPVLVHPGPVAPSAEAEELPSWWPAVVDYTAQMTASWWSWQVAGRPMLPQLRICFVAGGGLAPVHHERFSVRGGGNPAPIDRLTFVETSSYGARAVDALVRVLGIDVVVNGTDRPYAGPTQFRMGDAADHAFSVANPTRLLEGGPA</sequence>
<keyword evidence="2" id="KW-0378">Hydrolase</keyword>
<gene>
    <name evidence="2" type="ORF">SAMN04515671_2518</name>
</gene>
<dbReference type="InterPro" id="IPR032465">
    <property type="entry name" value="ACMSD"/>
</dbReference>
<dbReference type="Proteomes" id="UP000198741">
    <property type="component" value="Chromosome I"/>
</dbReference>
<dbReference type="STRING" id="1090615.SAMN04515671_2518"/>
<reference evidence="2 3" key="1">
    <citation type="submission" date="2016-10" db="EMBL/GenBank/DDBJ databases">
        <authorList>
            <person name="de Groot N.N."/>
        </authorList>
    </citation>
    <scope>NUCLEOTIDE SEQUENCE [LARGE SCALE GENOMIC DNA]</scope>
    <source>
        <strain evidence="3">P4-7,KCTC 19426,CECT 7604</strain>
    </source>
</reference>
<dbReference type="EMBL" id="LT629710">
    <property type="protein sequence ID" value="SDO96996.1"/>
    <property type="molecule type" value="Genomic_DNA"/>
</dbReference>
<organism evidence="2 3">
    <name type="scientific">Nakamurella panacisegetis</name>
    <dbReference type="NCBI Taxonomy" id="1090615"/>
    <lineage>
        <taxon>Bacteria</taxon>
        <taxon>Bacillati</taxon>
        <taxon>Actinomycetota</taxon>
        <taxon>Actinomycetes</taxon>
        <taxon>Nakamurellales</taxon>
        <taxon>Nakamurellaceae</taxon>
        <taxon>Nakamurella</taxon>
    </lineage>
</organism>
<protein>
    <submittedName>
        <fullName evidence="2">Predicted metal-dependent hydrolase, TIM-barrel fold</fullName>
    </submittedName>
</protein>
<dbReference type="GO" id="GO:0019748">
    <property type="term" value="P:secondary metabolic process"/>
    <property type="evidence" value="ECO:0007669"/>
    <property type="project" value="TreeGrafter"/>
</dbReference>
<dbReference type="GO" id="GO:0005737">
    <property type="term" value="C:cytoplasm"/>
    <property type="evidence" value="ECO:0007669"/>
    <property type="project" value="TreeGrafter"/>
</dbReference>
<keyword evidence="3" id="KW-1185">Reference proteome</keyword>
<evidence type="ECO:0000313" key="2">
    <source>
        <dbReference type="EMBL" id="SDO96996.1"/>
    </source>
</evidence>
<dbReference type="RefSeq" id="WP_231988080.1">
    <property type="nucleotide sequence ID" value="NZ_LT629710.1"/>
</dbReference>
<keyword evidence="1" id="KW-0456">Lyase</keyword>
<evidence type="ECO:0000256" key="1">
    <source>
        <dbReference type="ARBA" id="ARBA00023239"/>
    </source>
</evidence>
<dbReference type="SUPFAM" id="SSF51556">
    <property type="entry name" value="Metallo-dependent hydrolases"/>
    <property type="match status" value="1"/>
</dbReference>
<dbReference type="PANTHER" id="PTHR21240">
    <property type="entry name" value="2-AMINO-3-CARBOXYLMUCONATE-6-SEMIALDEHYDE DECARBOXYLASE"/>
    <property type="match status" value="1"/>
</dbReference>
<dbReference type="PANTHER" id="PTHR21240:SF28">
    <property type="entry name" value="ISO-OROTATE DECARBOXYLASE (EUROFUNG)"/>
    <property type="match status" value="1"/>
</dbReference>
<proteinExistence type="predicted"/>
<name>A0A1H0NWT2_9ACTN</name>
<accession>A0A1H0NWT2</accession>
<evidence type="ECO:0000313" key="3">
    <source>
        <dbReference type="Proteomes" id="UP000198741"/>
    </source>
</evidence>
<dbReference type="AlphaFoldDB" id="A0A1H0NWT2"/>
<dbReference type="Gene3D" id="3.20.20.140">
    <property type="entry name" value="Metal-dependent hydrolases"/>
    <property type="match status" value="1"/>
</dbReference>
<dbReference type="InterPro" id="IPR032466">
    <property type="entry name" value="Metal_Hydrolase"/>
</dbReference>